<reference evidence="4 5" key="1">
    <citation type="journal article" date="2019" name="Nat. Med.">
        <title>A library of human gut bacterial isolates paired with longitudinal multiomics data enables mechanistic microbiome research.</title>
        <authorList>
            <person name="Poyet M."/>
            <person name="Groussin M."/>
            <person name="Gibbons S.M."/>
            <person name="Avila-Pacheco J."/>
            <person name="Jiang X."/>
            <person name="Kearney S.M."/>
            <person name="Perrotta A.R."/>
            <person name="Berdy B."/>
            <person name="Zhao S."/>
            <person name="Lieberman T.D."/>
            <person name="Swanson P.K."/>
            <person name="Smith M."/>
            <person name="Roesemann S."/>
            <person name="Alexander J.E."/>
            <person name="Rich S.A."/>
            <person name="Livny J."/>
            <person name="Vlamakis H."/>
            <person name="Clish C."/>
            <person name="Bullock K."/>
            <person name="Deik A."/>
            <person name="Scott J."/>
            <person name="Pierce K.A."/>
            <person name="Xavier R.J."/>
            <person name="Alm E.J."/>
        </authorList>
    </citation>
    <scope>NUCLEOTIDE SEQUENCE [LARGE SCALE GENOMIC DNA]</scope>
    <source>
        <strain evidence="2 4">BIOML-A4</strain>
        <strain evidence="3 5">BIOML-A5</strain>
    </source>
</reference>
<dbReference type="GO" id="GO:0016052">
    <property type="term" value="P:carbohydrate catabolic process"/>
    <property type="evidence" value="ECO:0007669"/>
    <property type="project" value="TreeGrafter"/>
</dbReference>
<dbReference type="EMBL" id="WKPJ01000009">
    <property type="protein sequence ID" value="MSA89198.1"/>
    <property type="molecule type" value="Genomic_DNA"/>
</dbReference>
<comment type="similarity">
    <text evidence="1">Belongs to the glycosyl hydrolase 25 family.</text>
</comment>
<organism evidence="2 4">
    <name type="scientific">Holdemania massiliensis</name>
    <dbReference type="NCBI Taxonomy" id="1468449"/>
    <lineage>
        <taxon>Bacteria</taxon>
        <taxon>Bacillati</taxon>
        <taxon>Bacillota</taxon>
        <taxon>Erysipelotrichia</taxon>
        <taxon>Erysipelotrichales</taxon>
        <taxon>Erysipelotrichaceae</taxon>
        <taxon>Holdemania</taxon>
    </lineage>
</organism>
<evidence type="ECO:0000313" key="4">
    <source>
        <dbReference type="Proteomes" id="UP000433575"/>
    </source>
</evidence>
<proteinExistence type="inferred from homology"/>
<dbReference type="PROSITE" id="PS51904">
    <property type="entry name" value="GLYCOSYL_HYDROL_F25_2"/>
    <property type="match status" value="1"/>
</dbReference>
<accession>A0A6N7S6Q8</accession>
<dbReference type="OrthoDB" id="9765879at2"/>
<dbReference type="GO" id="GO:0009253">
    <property type="term" value="P:peptidoglycan catabolic process"/>
    <property type="evidence" value="ECO:0007669"/>
    <property type="project" value="InterPro"/>
</dbReference>
<evidence type="ECO:0000313" key="2">
    <source>
        <dbReference type="EMBL" id="MSA89198.1"/>
    </source>
</evidence>
<evidence type="ECO:0000256" key="1">
    <source>
        <dbReference type="ARBA" id="ARBA00010646"/>
    </source>
</evidence>
<gene>
    <name evidence="3" type="ORF">GKD88_09200</name>
    <name evidence="2" type="ORF">GKE08_07650</name>
</gene>
<protein>
    <recommendedName>
        <fullName evidence="6">SH3b domain-containing protein</fullName>
    </recommendedName>
</protein>
<name>A0A6N7S6Q8_9FIRM</name>
<dbReference type="PANTHER" id="PTHR34135:SF2">
    <property type="entry name" value="LYSOZYME"/>
    <property type="match status" value="1"/>
</dbReference>
<dbReference type="CDD" id="cd06414">
    <property type="entry name" value="GH25_LytC-like"/>
    <property type="match status" value="1"/>
</dbReference>
<dbReference type="EMBL" id="WKPI01000014">
    <property type="protein sequence ID" value="MSC33295.1"/>
    <property type="molecule type" value="Genomic_DNA"/>
</dbReference>
<dbReference type="AlphaFoldDB" id="A0A6N7S6Q8"/>
<dbReference type="Proteomes" id="UP000433575">
    <property type="component" value="Unassembled WGS sequence"/>
</dbReference>
<dbReference type="InterPro" id="IPR017853">
    <property type="entry name" value="GH"/>
</dbReference>
<dbReference type="GO" id="GO:0003796">
    <property type="term" value="F:lysozyme activity"/>
    <property type="evidence" value="ECO:0007669"/>
    <property type="project" value="InterPro"/>
</dbReference>
<keyword evidence="5" id="KW-1185">Reference proteome</keyword>
<comment type="caution">
    <text evidence="2">The sequence shown here is derived from an EMBL/GenBank/DDBJ whole genome shotgun (WGS) entry which is preliminary data.</text>
</comment>
<dbReference type="Proteomes" id="UP000480929">
    <property type="component" value="Unassembled WGS sequence"/>
</dbReference>
<evidence type="ECO:0008006" key="6">
    <source>
        <dbReference type="Google" id="ProtNLM"/>
    </source>
</evidence>
<dbReference type="PANTHER" id="PTHR34135">
    <property type="entry name" value="LYSOZYME"/>
    <property type="match status" value="1"/>
</dbReference>
<dbReference type="InterPro" id="IPR002053">
    <property type="entry name" value="Glyco_hydro_25"/>
</dbReference>
<evidence type="ECO:0000313" key="5">
    <source>
        <dbReference type="Proteomes" id="UP000480929"/>
    </source>
</evidence>
<dbReference type="Gene3D" id="3.20.20.80">
    <property type="entry name" value="Glycosidases"/>
    <property type="match status" value="1"/>
</dbReference>
<dbReference type="GO" id="GO:0016998">
    <property type="term" value="P:cell wall macromolecule catabolic process"/>
    <property type="evidence" value="ECO:0007669"/>
    <property type="project" value="InterPro"/>
</dbReference>
<sequence>MRQSVSLSRNKLDYRTIREERRTTMKVIDISQHNGDVDFRQVRASGVEAVMLRSSWGHFVEDLRFRENVRKCNDAGLPYGFYHYSYALNESEMMHEAEGLVALARQFSPRMPVALDMEDADGYKERNGTLYNKALNTEICRYTCQKIEEAGFYPMVYANLDWFRNKLILSQLDRYDRWLAQWNTNGPSLPCGMWQYTSNGSVPGVPGRCDLNNAYKNYPVIIGENEEGGQNIQWINPYVTVQVVRGVGSRNIYYVRNAAISGTVIVELKPGESLPVDMISATVLSDGFKWIKVDLGQGVVGYMQVDLDYLRFLI</sequence>
<dbReference type="SUPFAM" id="SSF51445">
    <property type="entry name" value="(Trans)glycosidases"/>
    <property type="match status" value="1"/>
</dbReference>
<dbReference type="Pfam" id="PF01183">
    <property type="entry name" value="Glyco_hydro_25"/>
    <property type="match status" value="1"/>
</dbReference>
<evidence type="ECO:0000313" key="3">
    <source>
        <dbReference type="EMBL" id="MSC33295.1"/>
    </source>
</evidence>